<keyword evidence="1" id="KW-0472">Membrane</keyword>
<reference evidence="4" key="1">
    <citation type="submission" date="2016-11" db="EMBL/GenBank/DDBJ databases">
        <authorList>
            <person name="Varghese N."/>
            <person name="Submissions S."/>
        </authorList>
    </citation>
    <scope>NUCLEOTIDE SEQUENCE [LARGE SCALE GENOMIC DNA]</scope>
    <source>
        <strain evidence="4">DSM 3071</strain>
    </source>
</reference>
<dbReference type="RefSeq" id="WP_073388662.1">
    <property type="nucleotide sequence ID" value="NZ_FQXK01000024.1"/>
</dbReference>
<dbReference type="EMBL" id="FQXK01000024">
    <property type="protein sequence ID" value="SHI28660.1"/>
    <property type="molecule type" value="Genomic_DNA"/>
</dbReference>
<feature type="transmembrane region" description="Helical" evidence="1">
    <location>
        <begin position="91"/>
        <end position="118"/>
    </location>
</feature>
<keyword evidence="4" id="KW-1185">Reference proteome</keyword>
<dbReference type="GeneID" id="89508312"/>
<keyword evidence="1" id="KW-1133">Transmembrane helix</keyword>
<accession>A0A1M5ZWQ2</accession>
<protein>
    <submittedName>
        <fullName evidence="3">Zinc-ribbon domain-containing protein</fullName>
    </submittedName>
</protein>
<dbReference type="Pfam" id="PF13240">
    <property type="entry name" value="Zn_Ribbon_1"/>
    <property type="match status" value="1"/>
</dbReference>
<evidence type="ECO:0000313" key="4">
    <source>
        <dbReference type="Proteomes" id="UP000184278"/>
    </source>
</evidence>
<gene>
    <name evidence="3" type="ORF">SAMN02745229_02800</name>
</gene>
<dbReference type="Proteomes" id="UP000184278">
    <property type="component" value="Unassembled WGS sequence"/>
</dbReference>
<feature type="domain" description="Zinc-ribbon" evidence="2">
    <location>
        <begin position="2"/>
        <end position="24"/>
    </location>
</feature>
<evidence type="ECO:0000256" key="1">
    <source>
        <dbReference type="SAM" id="Phobius"/>
    </source>
</evidence>
<dbReference type="OrthoDB" id="2846347at2"/>
<organism evidence="3 4">
    <name type="scientific">Butyrivibrio fibrisolvens DSM 3071</name>
    <dbReference type="NCBI Taxonomy" id="1121131"/>
    <lineage>
        <taxon>Bacteria</taxon>
        <taxon>Bacillati</taxon>
        <taxon>Bacillota</taxon>
        <taxon>Clostridia</taxon>
        <taxon>Lachnospirales</taxon>
        <taxon>Lachnospiraceae</taxon>
        <taxon>Butyrivibrio</taxon>
    </lineage>
</organism>
<evidence type="ECO:0000313" key="3">
    <source>
        <dbReference type="EMBL" id="SHI28660.1"/>
    </source>
</evidence>
<dbReference type="AlphaFoldDB" id="A0A1M5ZWQ2"/>
<proteinExistence type="predicted"/>
<keyword evidence="1" id="KW-0812">Transmembrane</keyword>
<name>A0A1M5ZWQ2_BUTFI</name>
<evidence type="ECO:0000259" key="2">
    <source>
        <dbReference type="Pfam" id="PF13240"/>
    </source>
</evidence>
<sequence length="229" mass="26144">MYCTKCGNQMDDDQKYCGNCGSELESSSNNESTIIKSRNYAQSSTMNNDSSELNNLIHALEVSLPIYKKIDEYSQEENRIANNTIPTWGSVILGIAGFIIGLIILGPNNIYALAFAVLPPSIAKKYRKTKNDRKISAIKEESTQYIKNNYCEELLVLPDDYRYYIAAEYIYKCLVEGRADSLKEALNLFVEQKDRWVQQQMTQQITDMQRQQTAYLRTLVISDALKELA</sequence>
<dbReference type="InterPro" id="IPR026870">
    <property type="entry name" value="Zinc_ribbon_dom"/>
</dbReference>